<evidence type="ECO:0000256" key="3">
    <source>
        <dbReference type="ARBA" id="ARBA00022475"/>
    </source>
</evidence>
<evidence type="ECO:0000259" key="8">
    <source>
        <dbReference type="PROSITE" id="PS50928"/>
    </source>
</evidence>
<dbReference type="PANTHER" id="PTHR43744">
    <property type="entry name" value="ABC TRANSPORTER PERMEASE PROTEIN MG189-RELATED-RELATED"/>
    <property type="match status" value="1"/>
</dbReference>
<feature type="transmembrane region" description="Helical" evidence="7">
    <location>
        <begin position="20"/>
        <end position="38"/>
    </location>
</feature>
<evidence type="ECO:0000313" key="12">
    <source>
        <dbReference type="Proteomes" id="UP000623509"/>
    </source>
</evidence>
<evidence type="ECO:0000256" key="1">
    <source>
        <dbReference type="ARBA" id="ARBA00004651"/>
    </source>
</evidence>
<dbReference type="RefSeq" id="WP_095523036.1">
    <property type="nucleotide sequence ID" value="NZ_MDUX01000002.1"/>
</dbReference>
<keyword evidence="4 7" id="KW-0812">Transmembrane</keyword>
<keyword evidence="5 7" id="KW-1133">Transmembrane helix</keyword>
<evidence type="ECO:0000313" key="11">
    <source>
        <dbReference type="Proteomes" id="UP000216107"/>
    </source>
</evidence>
<dbReference type="Proteomes" id="UP000216107">
    <property type="component" value="Unassembled WGS sequence"/>
</dbReference>
<feature type="transmembrane region" description="Helical" evidence="7">
    <location>
        <begin position="185"/>
        <end position="210"/>
    </location>
</feature>
<dbReference type="Pfam" id="PF00528">
    <property type="entry name" value="BPD_transp_1"/>
    <property type="match status" value="1"/>
</dbReference>
<dbReference type="OrthoDB" id="8111552at2"/>
<gene>
    <name evidence="9" type="ORF">BGI27_00825</name>
    <name evidence="10" type="ORF">CGU29_09410</name>
</gene>
<reference evidence="10 11" key="2">
    <citation type="submission" date="2017-07" db="EMBL/GenBank/DDBJ databases">
        <title>Candidatus Dactylopiibacterium carminicum, a nitrogen-fixing symbiont of the cochineal insect Dactylopius coccus and Dactylopius opuntiae (Hemiptera: Coccoidea: Dactylopiidae).</title>
        <authorList>
            <person name="Vera A."/>
        </authorList>
    </citation>
    <scope>NUCLEOTIDE SEQUENCE [LARGE SCALE GENOMIC DNA]</scope>
    <source>
        <strain evidence="10 11">NFDCM</strain>
    </source>
</reference>
<evidence type="ECO:0000256" key="6">
    <source>
        <dbReference type="ARBA" id="ARBA00023136"/>
    </source>
</evidence>
<dbReference type="Proteomes" id="UP000623509">
    <property type="component" value="Unassembled WGS sequence"/>
</dbReference>
<protein>
    <submittedName>
        <fullName evidence="9">Carbohydrate ABC transporter permease</fullName>
    </submittedName>
    <submittedName>
        <fullName evidence="10">Sugar ABC transporter permease</fullName>
    </submittedName>
</protein>
<dbReference type="GO" id="GO:0055085">
    <property type="term" value="P:transmembrane transport"/>
    <property type="evidence" value="ECO:0007669"/>
    <property type="project" value="InterPro"/>
</dbReference>
<reference evidence="9 12" key="1">
    <citation type="submission" date="2016-08" db="EMBL/GenBank/DDBJ databases">
        <title>Candidatus Dactylopiibacterium carminicum genome sequence.</title>
        <authorList>
            <person name="Ramirez-Puebla S.T."/>
            <person name="Ormeno-Orrillo E."/>
            <person name="Vera-Ponce De Leon A."/>
            <person name="Luis L."/>
            <person name="Sanchez-Flores A."/>
            <person name="Monica R."/>
            <person name="Martinez-Romero E."/>
        </authorList>
    </citation>
    <scope>NUCLEOTIDE SEQUENCE [LARGE SCALE GENOMIC DNA]</scope>
    <source>
        <strain evidence="9">END1</strain>
    </source>
</reference>
<dbReference type="InterPro" id="IPR035906">
    <property type="entry name" value="MetI-like_sf"/>
</dbReference>
<dbReference type="CDD" id="cd06261">
    <property type="entry name" value="TM_PBP2"/>
    <property type="match status" value="1"/>
</dbReference>
<proteinExistence type="inferred from homology"/>
<dbReference type="EMBL" id="NMRN01000025">
    <property type="protein sequence ID" value="PAS92990.1"/>
    <property type="molecule type" value="Genomic_DNA"/>
</dbReference>
<evidence type="ECO:0000256" key="7">
    <source>
        <dbReference type="RuleBase" id="RU363032"/>
    </source>
</evidence>
<keyword evidence="12" id="KW-1185">Reference proteome</keyword>
<name>A0A272ETC0_9RHOO</name>
<dbReference type="AlphaFoldDB" id="A0A272ETC0"/>
<evidence type="ECO:0000256" key="5">
    <source>
        <dbReference type="ARBA" id="ARBA00022989"/>
    </source>
</evidence>
<keyword evidence="2 7" id="KW-0813">Transport</keyword>
<feature type="domain" description="ABC transmembrane type-1" evidence="8">
    <location>
        <begin position="77"/>
        <end position="275"/>
    </location>
</feature>
<feature type="transmembrane region" description="Helical" evidence="7">
    <location>
        <begin position="259"/>
        <end position="278"/>
    </location>
</feature>
<evidence type="ECO:0000313" key="10">
    <source>
        <dbReference type="EMBL" id="PAS92990.1"/>
    </source>
</evidence>
<feature type="transmembrane region" description="Helical" evidence="7">
    <location>
        <begin position="112"/>
        <end position="132"/>
    </location>
</feature>
<organism evidence="10 11">
    <name type="scientific">Candidatus Dactylopiibacterium carminicum</name>
    <dbReference type="NCBI Taxonomy" id="857335"/>
    <lineage>
        <taxon>Bacteria</taxon>
        <taxon>Pseudomonadati</taxon>
        <taxon>Pseudomonadota</taxon>
        <taxon>Betaproteobacteria</taxon>
        <taxon>Rhodocyclales</taxon>
        <taxon>Rhodocyclaceae</taxon>
        <taxon>Candidatus Dactylopiibacterium</taxon>
    </lineage>
</organism>
<evidence type="ECO:0000313" key="9">
    <source>
        <dbReference type="EMBL" id="KAF7600688.1"/>
    </source>
</evidence>
<evidence type="ECO:0000256" key="2">
    <source>
        <dbReference type="ARBA" id="ARBA00022448"/>
    </source>
</evidence>
<sequence length="293" mass="32971">MLATPFYSRGDRIFGRVNAILLALCAIMAIYPVIYVASVSMSTGAAVTAGKVFLLPVDIDFSAYARVFQDKLFWTSYANTFFYTVFGTIASLFFIIPSAYALSKHRLRGRRIIGFFIAFTMWFHAGMIPFYLNISNLGMMDSRWGIIIAFACNAFNIILMRNYFESISQSFEEAARMDGANDLQILWKVYIPLSKPAIATVTLLCVIARWNGYFWSMVLLRSEDKIPLQVYLKKMIVEVNLSEEFSAAALAHSYSVETIVGAIIVMSIIPVLLIYPVVQKYFTKGVMLGGVKE</sequence>
<dbReference type="GO" id="GO:0005886">
    <property type="term" value="C:plasma membrane"/>
    <property type="evidence" value="ECO:0007669"/>
    <property type="project" value="UniProtKB-SubCell"/>
</dbReference>
<dbReference type="SUPFAM" id="SSF161098">
    <property type="entry name" value="MetI-like"/>
    <property type="match status" value="1"/>
</dbReference>
<keyword evidence="6 7" id="KW-0472">Membrane</keyword>
<dbReference type="PROSITE" id="PS50928">
    <property type="entry name" value="ABC_TM1"/>
    <property type="match status" value="1"/>
</dbReference>
<dbReference type="InterPro" id="IPR000515">
    <property type="entry name" value="MetI-like"/>
</dbReference>
<feature type="transmembrane region" description="Helical" evidence="7">
    <location>
        <begin position="81"/>
        <end position="100"/>
    </location>
</feature>
<evidence type="ECO:0000256" key="4">
    <source>
        <dbReference type="ARBA" id="ARBA00022692"/>
    </source>
</evidence>
<comment type="similarity">
    <text evidence="7">Belongs to the binding-protein-dependent transport system permease family.</text>
</comment>
<comment type="subcellular location">
    <subcellularLocation>
        <location evidence="1 7">Cell membrane</location>
        <topology evidence="1 7">Multi-pass membrane protein</topology>
    </subcellularLocation>
</comment>
<dbReference type="Gene3D" id="1.10.3720.10">
    <property type="entry name" value="MetI-like"/>
    <property type="match status" value="1"/>
</dbReference>
<comment type="caution">
    <text evidence="10">The sequence shown here is derived from an EMBL/GenBank/DDBJ whole genome shotgun (WGS) entry which is preliminary data.</text>
</comment>
<keyword evidence="3" id="KW-1003">Cell membrane</keyword>
<accession>A0A272ETC0</accession>
<dbReference type="PANTHER" id="PTHR43744:SF9">
    <property type="entry name" value="POLYGALACTURONAN_RHAMNOGALACTURONAN TRANSPORT SYSTEM PERMEASE PROTEIN YTCP"/>
    <property type="match status" value="1"/>
</dbReference>
<dbReference type="EMBL" id="MDUX01000002">
    <property type="protein sequence ID" value="KAF7600688.1"/>
    <property type="molecule type" value="Genomic_DNA"/>
</dbReference>
<feature type="transmembrane region" description="Helical" evidence="7">
    <location>
        <begin position="144"/>
        <end position="164"/>
    </location>
</feature>